<protein>
    <submittedName>
        <fullName evidence="11">Thiamin-regulated outer membrane receptor Omr1</fullName>
    </submittedName>
</protein>
<dbReference type="SUPFAM" id="SSF49464">
    <property type="entry name" value="Carboxypeptidase regulatory domain-like"/>
    <property type="match status" value="1"/>
</dbReference>
<evidence type="ECO:0000256" key="5">
    <source>
        <dbReference type="ARBA" id="ARBA00023077"/>
    </source>
</evidence>
<dbReference type="Pfam" id="PF07715">
    <property type="entry name" value="Plug"/>
    <property type="match status" value="1"/>
</dbReference>
<feature type="domain" description="TonB-dependent receptor plug" evidence="10">
    <location>
        <begin position="117"/>
        <end position="224"/>
    </location>
</feature>
<dbReference type="InterPro" id="IPR039426">
    <property type="entry name" value="TonB-dep_rcpt-like"/>
</dbReference>
<evidence type="ECO:0000256" key="7">
    <source>
        <dbReference type="ARBA" id="ARBA00023170"/>
    </source>
</evidence>
<evidence type="ECO:0000256" key="4">
    <source>
        <dbReference type="ARBA" id="ARBA00022729"/>
    </source>
</evidence>
<keyword evidence="4" id="KW-0732">Signal</keyword>
<keyword evidence="6" id="KW-0472">Membrane</keyword>
<keyword evidence="7 11" id="KW-0675">Receptor</keyword>
<evidence type="ECO:0000256" key="8">
    <source>
        <dbReference type="ARBA" id="ARBA00023237"/>
    </source>
</evidence>
<dbReference type="Pfam" id="PF00593">
    <property type="entry name" value="TonB_dep_Rec_b-barrel"/>
    <property type="match status" value="1"/>
</dbReference>
<evidence type="ECO:0000259" key="10">
    <source>
        <dbReference type="Pfam" id="PF07715"/>
    </source>
</evidence>
<evidence type="ECO:0000259" key="9">
    <source>
        <dbReference type="Pfam" id="PF00593"/>
    </source>
</evidence>
<sequence>MQKNIFLLFIILLTPWLLRAQISLTGNISSQDNHQPLTGANVILGEAFMATTSDNGGNFSFKNLKPGVYTLKVSFVGFKSLKMQVALTKSKHINIVLKPTSYLSDEVIISATRVSASSPTTHENISGKTLNKSNMGQDLPYLLKMTPSLVVSSDAGAGVGYTGMRIRGVDLTGINVTLNGVPVNDAESQGVYFVDLPDMASSVDNIQIQRGVGTSGNGSAAFGASINIKTDRFDPNAFAEISSAAGSFSTFKNTLNFGTGLLNKHWVISGRLSHITSDGYIDRASSNLRSGYFSAGYYGKTSVFKAIAMLGHEKTYQAWYGVPKDSLATNRTYNPAGAIYDSQGNLTGYYKNQTDNYTQNYYQLHYAHQFNKKLNMAAALFLTRGFGYYESYKNNQKFSKYGMNDTIIGNDTIDRTNLVRQKWLNNYFYGFNLTGNYKTTRSTFSFGGGWNHYDGDHYGKIVWAQVARLGDYDRNWYFNTGLKTDYNIFAKWSYRINEHFNIMTDLQYRVINYRIVGIHDDLRNLTQEHNFYFFNPKAGISYAINPRSNFYFSFGVSHREPNRSVY</sequence>
<organism evidence="11">
    <name type="scientific">hydrothermal vent metagenome</name>
    <dbReference type="NCBI Taxonomy" id="652676"/>
    <lineage>
        <taxon>unclassified sequences</taxon>
        <taxon>metagenomes</taxon>
        <taxon>ecological metagenomes</taxon>
    </lineage>
</organism>
<evidence type="ECO:0000313" key="11">
    <source>
        <dbReference type="EMBL" id="VAW27827.1"/>
    </source>
</evidence>
<dbReference type="PANTHER" id="PTHR30069">
    <property type="entry name" value="TONB-DEPENDENT OUTER MEMBRANE RECEPTOR"/>
    <property type="match status" value="1"/>
</dbReference>
<comment type="subcellular location">
    <subcellularLocation>
        <location evidence="1">Cell outer membrane</location>
        <topology evidence="1">Multi-pass membrane protein</topology>
    </subcellularLocation>
</comment>
<dbReference type="Pfam" id="PF13715">
    <property type="entry name" value="CarbopepD_reg_2"/>
    <property type="match status" value="1"/>
</dbReference>
<evidence type="ECO:0000256" key="1">
    <source>
        <dbReference type="ARBA" id="ARBA00004571"/>
    </source>
</evidence>
<dbReference type="Gene3D" id="2.170.130.10">
    <property type="entry name" value="TonB-dependent receptor, plug domain"/>
    <property type="match status" value="1"/>
</dbReference>
<dbReference type="InterPro" id="IPR008969">
    <property type="entry name" value="CarboxyPept-like_regulatory"/>
</dbReference>
<dbReference type="InterPro" id="IPR012910">
    <property type="entry name" value="Plug_dom"/>
</dbReference>
<feature type="non-terminal residue" evidence="11">
    <location>
        <position position="566"/>
    </location>
</feature>
<dbReference type="Gene3D" id="2.60.40.1120">
    <property type="entry name" value="Carboxypeptidase-like, regulatory domain"/>
    <property type="match status" value="1"/>
</dbReference>
<evidence type="ECO:0000256" key="3">
    <source>
        <dbReference type="ARBA" id="ARBA00022692"/>
    </source>
</evidence>
<dbReference type="GO" id="GO:0009279">
    <property type="term" value="C:cell outer membrane"/>
    <property type="evidence" value="ECO:0007669"/>
    <property type="project" value="UniProtKB-SubCell"/>
</dbReference>
<feature type="domain" description="TonB-dependent receptor-like beta-barrel" evidence="9">
    <location>
        <begin position="316"/>
        <end position="562"/>
    </location>
</feature>
<dbReference type="PANTHER" id="PTHR30069:SF29">
    <property type="entry name" value="HEMOGLOBIN AND HEMOGLOBIN-HAPTOGLOBIN-BINDING PROTEIN 1-RELATED"/>
    <property type="match status" value="1"/>
</dbReference>
<dbReference type="InterPro" id="IPR036942">
    <property type="entry name" value="Beta-barrel_TonB_sf"/>
</dbReference>
<dbReference type="InterPro" id="IPR000531">
    <property type="entry name" value="Beta-barrel_TonB"/>
</dbReference>
<gene>
    <name evidence="11" type="ORF">MNBD_BACTEROID07-404</name>
</gene>
<proteinExistence type="predicted"/>
<dbReference type="EMBL" id="UOET01000163">
    <property type="protein sequence ID" value="VAW27827.1"/>
    <property type="molecule type" value="Genomic_DNA"/>
</dbReference>
<keyword evidence="5" id="KW-0798">TonB box</keyword>
<dbReference type="SUPFAM" id="SSF56935">
    <property type="entry name" value="Porins"/>
    <property type="match status" value="1"/>
</dbReference>
<keyword evidence="8" id="KW-0998">Cell outer membrane</keyword>
<evidence type="ECO:0000256" key="2">
    <source>
        <dbReference type="ARBA" id="ARBA00022448"/>
    </source>
</evidence>
<dbReference type="AlphaFoldDB" id="A0A3B0URH9"/>
<evidence type="ECO:0000256" key="6">
    <source>
        <dbReference type="ARBA" id="ARBA00023136"/>
    </source>
</evidence>
<keyword evidence="3" id="KW-0812">Transmembrane</keyword>
<dbReference type="InterPro" id="IPR037066">
    <property type="entry name" value="Plug_dom_sf"/>
</dbReference>
<reference evidence="11" key="1">
    <citation type="submission" date="2018-06" db="EMBL/GenBank/DDBJ databases">
        <authorList>
            <person name="Zhirakovskaya E."/>
        </authorList>
    </citation>
    <scope>NUCLEOTIDE SEQUENCE</scope>
</reference>
<dbReference type="Gene3D" id="2.40.170.20">
    <property type="entry name" value="TonB-dependent receptor, beta-barrel domain"/>
    <property type="match status" value="1"/>
</dbReference>
<dbReference type="GO" id="GO:0044718">
    <property type="term" value="P:siderophore transmembrane transport"/>
    <property type="evidence" value="ECO:0007669"/>
    <property type="project" value="TreeGrafter"/>
</dbReference>
<dbReference type="GO" id="GO:0015344">
    <property type="term" value="F:siderophore uptake transmembrane transporter activity"/>
    <property type="evidence" value="ECO:0007669"/>
    <property type="project" value="TreeGrafter"/>
</dbReference>
<name>A0A3B0URH9_9ZZZZ</name>
<accession>A0A3B0URH9</accession>
<keyword evidence="2" id="KW-0813">Transport</keyword>